<sequence length="802" mass="90520">MLEILIIVLIVLILFGLFLFIFFRALQTRARKTSQNPENPEKTQKDWGTKTPPLTADDRTDDPVFSSGTRTRSGVGQTKEEARTEIAETSQKNVLLWAGKQTSITVQGYTIEDPLTYWSHGTVSPDEASCLDITLPTGQSSDSNTPSLPYWPCYSQLTPDQRANYLSWLSTGKDKDLGEIGYAFIYFYGLERRALIEKKDIDLVVHEVRRLLDRYQTSHSFTTYLEGFLGYIVAMHLDTMTQEDLTLYFPDLTELNETTTLVALAWFALKGEPIPWKLAYSVARHYSGASVPSAIKKENSYFKTLFQKRYLSMFDNGLRVVPAKNPYKLEYRPASPSLLSSSSSAAPVPCFIPHPLRRKKQFNGLFSLWEGCIHDIRPFINQFSKSGGTITWKAYGCMPEELRAVTSHPDQDAWDHLFREHRKDNPWARVPVSSLAEVIGIERRHRLTPVQSRNLSRTVHDGGYVLLPHIQHAGNGYQWDEDLMILPVDDQNALSPSFASYALMLELGIGIAASDGHVDPEEREHLHTFFKETFSLSPFEYQCLDALEDLYIQTPPSLTRLGKRLNEGLDPDARLLVAQFLVDMATADGTVDPKEKKNLNRIFKAMDIEEGYLHWLLSHAENVDAADVPVAVHSGVMFTQGENLPPPVVETAPSPVVEPPSLPAVETPPVLTIDKGAVSRIMDETRDVSEILGEVFKREETELGVFVFEGEESTEEITAKETPRSDHDGIEGLQSRYVPILEELLTTEVWTRDEFIRLVQCHHCMPQATIEAINVWSEEHLGDFILEDDEGSVIVDQSMIPL</sequence>
<evidence type="ECO:0000259" key="3">
    <source>
        <dbReference type="Pfam" id="PF05099"/>
    </source>
</evidence>
<keyword evidence="2" id="KW-0812">Transmembrane</keyword>
<dbReference type="RefSeq" id="WP_130647045.1">
    <property type="nucleotide sequence ID" value="NZ_PGCL01000003.1"/>
</dbReference>
<reference evidence="6 7" key="1">
    <citation type="submission" date="2017-11" db="EMBL/GenBank/DDBJ databases">
        <title>Isolation and Characterization of Methanofollis Species from Methane Seep Offshore SW Taiwan.</title>
        <authorList>
            <person name="Teng N.-H."/>
            <person name="Lai M.-C."/>
            <person name="Chen S.-C."/>
        </authorList>
    </citation>
    <scope>NUCLEOTIDE SEQUENCE [LARGE SCALE GENOMIC DNA]</scope>
    <source>
        <strain evidence="6 7">FWC-SCC2</strain>
    </source>
</reference>
<dbReference type="Pfam" id="PF13208">
    <property type="entry name" value="TerB_N"/>
    <property type="match status" value="1"/>
</dbReference>
<dbReference type="SUPFAM" id="SSF158682">
    <property type="entry name" value="TerB-like"/>
    <property type="match status" value="1"/>
</dbReference>
<dbReference type="EMBL" id="PGCL01000003">
    <property type="protein sequence ID" value="TAJ43982.1"/>
    <property type="molecule type" value="Genomic_DNA"/>
</dbReference>
<feature type="region of interest" description="Disordered" evidence="1">
    <location>
        <begin position="32"/>
        <end position="83"/>
    </location>
</feature>
<feature type="compositionally biased region" description="Basic and acidic residues" evidence="1">
    <location>
        <begin position="39"/>
        <end position="48"/>
    </location>
</feature>
<dbReference type="OrthoDB" id="112148at2157"/>
<proteinExistence type="predicted"/>
<name>A0A483CMX9_9EURY</name>
<dbReference type="Pfam" id="PF15615">
    <property type="entry name" value="TerB_C"/>
    <property type="match status" value="1"/>
</dbReference>
<feature type="domain" description="TerB-C" evidence="5">
    <location>
        <begin position="673"/>
        <end position="797"/>
    </location>
</feature>
<dbReference type="Gene3D" id="1.10.3680.10">
    <property type="entry name" value="TerB-like"/>
    <property type="match status" value="1"/>
</dbReference>
<dbReference type="AlphaFoldDB" id="A0A483CMX9"/>
<feature type="compositionally biased region" description="Polar residues" evidence="1">
    <location>
        <begin position="66"/>
        <end position="76"/>
    </location>
</feature>
<comment type="caution">
    <text evidence="6">The sequence shown here is derived from an EMBL/GenBank/DDBJ whole genome shotgun (WGS) entry which is preliminary data.</text>
</comment>
<feature type="domain" description="Co-chaperone DjlA N-terminal" evidence="3">
    <location>
        <begin position="507"/>
        <end position="610"/>
    </location>
</feature>
<dbReference type="CDD" id="cd07176">
    <property type="entry name" value="terB"/>
    <property type="match status" value="1"/>
</dbReference>
<keyword evidence="2" id="KW-1133">Transmembrane helix</keyword>
<evidence type="ECO:0000259" key="4">
    <source>
        <dbReference type="Pfam" id="PF13208"/>
    </source>
</evidence>
<dbReference type="Proteomes" id="UP000292580">
    <property type="component" value="Unassembled WGS sequence"/>
</dbReference>
<evidence type="ECO:0000313" key="6">
    <source>
        <dbReference type="EMBL" id="TAJ43982.1"/>
    </source>
</evidence>
<feature type="transmembrane region" description="Helical" evidence="2">
    <location>
        <begin position="6"/>
        <end position="26"/>
    </location>
</feature>
<evidence type="ECO:0008006" key="8">
    <source>
        <dbReference type="Google" id="ProtNLM"/>
    </source>
</evidence>
<dbReference type="InterPro" id="IPR025266">
    <property type="entry name" value="TerB_N"/>
</dbReference>
<accession>A0A483CMX9</accession>
<dbReference type="Pfam" id="PF05099">
    <property type="entry name" value="TerB"/>
    <property type="match status" value="1"/>
</dbReference>
<keyword evidence="2" id="KW-0472">Membrane</keyword>
<keyword evidence="7" id="KW-1185">Reference proteome</keyword>
<dbReference type="InterPro" id="IPR007791">
    <property type="entry name" value="DjlA_N"/>
</dbReference>
<organism evidence="6 7">
    <name type="scientific">Methanofollis fontis</name>
    <dbReference type="NCBI Taxonomy" id="2052832"/>
    <lineage>
        <taxon>Archaea</taxon>
        <taxon>Methanobacteriati</taxon>
        <taxon>Methanobacteriota</taxon>
        <taxon>Stenosarchaea group</taxon>
        <taxon>Methanomicrobia</taxon>
        <taxon>Methanomicrobiales</taxon>
        <taxon>Methanomicrobiaceae</taxon>
        <taxon>Methanofollis</taxon>
    </lineage>
</organism>
<feature type="domain" description="TerB N-terminal" evidence="4">
    <location>
        <begin position="101"/>
        <end position="283"/>
    </location>
</feature>
<evidence type="ECO:0000259" key="5">
    <source>
        <dbReference type="Pfam" id="PF15615"/>
    </source>
</evidence>
<dbReference type="InterPro" id="IPR029024">
    <property type="entry name" value="TerB-like"/>
</dbReference>
<protein>
    <recommendedName>
        <fullName evidence="8">Tellurite resistance protein TerB</fullName>
    </recommendedName>
</protein>
<dbReference type="InterPro" id="IPR028932">
    <property type="entry name" value="TerB-C"/>
</dbReference>
<evidence type="ECO:0000313" key="7">
    <source>
        <dbReference type="Proteomes" id="UP000292580"/>
    </source>
</evidence>
<evidence type="ECO:0000256" key="2">
    <source>
        <dbReference type="SAM" id="Phobius"/>
    </source>
</evidence>
<evidence type="ECO:0000256" key="1">
    <source>
        <dbReference type="SAM" id="MobiDB-lite"/>
    </source>
</evidence>
<gene>
    <name evidence="6" type="ORF">CUJ86_08020</name>
</gene>